<dbReference type="EMBL" id="JBHUHF010000001">
    <property type="protein sequence ID" value="MFD2027310.1"/>
    <property type="molecule type" value="Genomic_DNA"/>
</dbReference>
<reference evidence="2" key="1">
    <citation type="journal article" date="2019" name="Int. J. Syst. Evol. Microbiol.">
        <title>The Global Catalogue of Microorganisms (GCM) 10K type strain sequencing project: providing services to taxonomists for standard genome sequencing and annotation.</title>
        <authorList>
            <consortium name="The Broad Institute Genomics Platform"/>
            <consortium name="The Broad Institute Genome Sequencing Center for Infectious Disease"/>
            <person name="Wu L."/>
            <person name="Ma J."/>
        </authorList>
    </citation>
    <scope>NUCLEOTIDE SEQUENCE [LARGE SCALE GENOMIC DNA]</scope>
    <source>
        <strain evidence="2">CCM 7043</strain>
    </source>
</reference>
<gene>
    <name evidence="1" type="ORF">ACFSL2_17495</name>
</gene>
<dbReference type="Proteomes" id="UP001597338">
    <property type="component" value="Unassembled WGS sequence"/>
</dbReference>
<dbReference type="RefSeq" id="WP_377199060.1">
    <property type="nucleotide sequence ID" value="NZ_JBHUHF010000001.1"/>
</dbReference>
<evidence type="ECO:0000313" key="2">
    <source>
        <dbReference type="Proteomes" id="UP001597338"/>
    </source>
</evidence>
<sequence length="47" mass="5317">MRLFQLPADRRGWPRAHPEGEVVPVAEEFEIGWRAVDKLGWTALATG</sequence>
<evidence type="ECO:0000313" key="1">
    <source>
        <dbReference type="EMBL" id="MFD2027310.1"/>
    </source>
</evidence>
<accession>A0ABW4VDB2</accession>
<name>A0ABW4VDB2_9MICO</name>
<protein>
    <submittedName>
        <fullName evidence="1">Uncharacterized protein</fullName>
    </submittedName>
</protein>
<keyword evidence="2" id="KW-1185">Reference proteome</keyword>
<proteinExistence type="predicted"/>
<organism evidence="1 2">
    <name type="scientific">Promicromonospora aerolata</name>
    <dbReference type="NCBI Taxonomy" id="195749"/>
    <lineage>
        <taxon>Bacteria</taxon>
        <taxon>Bacillati</taxon>
        <taxon>Actinomycetota</taxon>
        <taxon>Actinomycetes</taxon>
        <taxon>Micrococcales</taxon>
        <taxon>Promicromonosporaceae</taxon>
        <taxon>Promicromonospora</taxon>
    </lineage>
</organism>
<comment type="caution">
    <text evidence="1">The sequence shown here is derived from an EMBL/GenBank/DDBJ whole genome shotgun (WGS) entry which is preliminary data.</text>
</comment>